<accession>A0ABQ6A3Y7</accession>
<dbReference type="InterPro" id="IPR002347">
    <property type="entry name" value="SDR_fam"/>
</dbReference>
<organism evidence="2 3">
    <name type="scientific">Acidocella aquatica</name>
    <dbReference type="NCBI Taxonomy" id="1922313"/>
    <lineage>
        <taxon>Bacteria</taxon>
        <taxon>Pseudomonadati</taxon>
        <taxon>Pseudomonadota</taxon>
        <taxon>Alphaproteobacteria</taxon>
        <taxon>Acetobacterales</taxon>
        <taxon>Acidocellaceae</taxon>
        <taxon>Acidocella</taxon>
    </lineage>
</organism>
<dbReference type="PROSITE" id="PS00061">
    <property type="entry name" value="ADH_SHORT"/>
    <property type="match status" value="1"/>
</dbReference>
<comment type="caution">
    <text evidence="2">The sequence shown here is derived from an EMBL/GenBank/DDBJ whole genome shotgun (WGS) entry which is preliminary data.</text>
</comment>
<dbReference type="PANTHER" id="PTHR42879:SF2">
    <property type="entry name" value="3-OXOACYL-[ACYL-CARRIER-PROTEIN] REDUCTASE FABG"/>
    <property type="match status" value="1"/>
</dbReference>
<dbReference type="Pfam" id="PF13561">
    <property type="entry name" value="adh_short_C2"/>
    <property type="match status" value="1"/>
</dbReference>
<evidence type="ECO:0000256" key="1">
    <source>
        <dbReference type="ARBA" id="ARBA00006484"/>
    </source>
</evidence>
<protein>
    <submittedName>
        <fullName evidence="2">2-deoxy-D-gluconate 3-dehydrogenase</fullName>
    </submittedName>
</protein>
<proteinExistence type="inferred from homology"/>
<gene>
    <name evidence="2" type="primary">gno</name>
    <name evidence="2" type="ORF">GCM10010909_06900</name>
</gene>
<sequence length="257" mass="27299">MLNDLFGLEGKSCLVTGASRGIGRAVAIGLAEAGADVALVARTESELKDVAARIQSLGRRALVLPADMSKFDTLPILIENMMKAWGKIDVLVNNAGISIRAPIVSASMDDFDYMVDVNLKSILILSQAAIPYMKQSGSGKIINVTSLCAVIADPGSGIYGMTKGGLTQLSRSLAVELARDGINIQVNCIGPGAHVTTQWREIVKNEPKLEALLVAKIPMGRVAEPEEIIGAFVFLASRASNYMTGQTMYMDGGWLVS</sequence>
<evidence type="ECO:0000313" key="3">
    <source>
        <dbReference type="Proteomes" id="UP001156641"/>
    </source>
</evidence>
<dbReference type="PRINTS" id="PR00080">
    <property type="entry name" value="SDRFAMILY"/>
</dbReference>
<dbReference type="PANTHER" id="PTHR42879">
    <property type="entry name" value="3-OXOACYL-(ACYL-CARRIER-PROTEIN) REDUCTASE"/>
    <property type="match status" value="1"/>
</dbReference>
<dbReference type="InterPro" id="IPR020904">
    <property type="entry name" value="Sc_DH/Rdtase_CS"/>
</dbReference>
<dbReference type="SUPFAM" id="SSF51735">
    <property type="entry name" value="NAD(P)-binding Rossmann-fold domains"/>
    <property type="match status" value="1"/>
</dbReference>
<dbReference type="NCBIfam" id="NF005559">
    <property type="entry name" value="PRK07231.1"/>
    <property type="match status" value="1"/>
</dbReference>
<evidence type="ECO:0000313" key="2">
    <source>
        <dbReference type="EMBL" id="GLR66012.1"/>
    </source>
</evidence>
<comment type="similarity">
    <text evidence="1">Belongs to the short-chain dehydrogenases/reductases (SDR) family.</text>
</comment>
<dbReference type="InterPro" id="IPR050259">
    <property type="entry name" value="SDR"/>
</dbReference>
<dbReference type="Gene3D" id="3.40.50.720">
    <property type="entry name" value="NAD(P)-binding Rossmann-like Domain"/>
    <property type="match status" value="1"/>
</dbReference>
<dbReference type="EMBL" id="BSOS01000007">
    <property type="protein sequence ID" value="GLR66012.1"/>
    <property type="molecule type" value="Genomic_DNA"/>
</dbReference>
<name>A0ABQ6A3Y7_9PROT</name>
<dbReference type="Proteomes" id="UP001156641">
    <property type="component" value="Unassembled WGS sequence"/>
</dbReference>
<dbReference type="RefSeq" id="WP_284256575.1">
    <property type="nucleotide sequence ID" value="NZ_BSOS01000007.1"/>
</dbReference>
<keyword evidence="3" id="KW-1185">Reference proteome</keyword>
<dbReference type="InterPro" id="IPR036291">
    <property type="entry name" value="NAD(P)-bd_dom_sf"/>
</dbReference>
<dbReference type="PRINTS" id="PR00081">
    <property type="entry name" value="GDHRDH"/>
</dbReference>
<reference evidence="3" key="1">
    <citation type="journal article" date="2019" name="Int. J. Syst. Evol. Microbiol.">
        <title>The Global Catalogue of Microorganisms (GCM) 10K type strain sequencing project: providing services to taxonomists for standard genome sequencing and annotation.</title>
        <authorList>
            <consortium name="The Broad Institute Genomics Platform"/>
            <consortium name="The Broad Institute Genome Sequencing Center for Infectious Disease"/>
            <person name="Wu L."/>
            <person name="Ma J."/>
        </authorList>
    </citation>
    <scope>NUCLEOTIDE SEQUENCE [LARGE SCALE GENOMIC DNA]</scope>
    <source>
        <strain evidence="3">NBRC 112502</strain>
    </source>
</reference>